<name>A0A1T4KTY9_9ENTE</name>
<keyword evidence="5 10" id="KW-0812">Transmembrane</keyword>
<dbReference type="InterPro" id="IPR003849">
    <property type="entry name" value="Preprotein_translocase_YajC"/>
</dbReference>
<evidence type="ECO:0000313" key="11">
    <source>
        <dbReference type="EMBL" id="SJZ45912.1"/>
    </source>
</evidence>
<keyword evidence="4" id="KW-1003">Cell membrane</keyword>
<evidence type="ECO:0000256" key="7">
    <source>
        <dbReference type="ARBA" id="ARBA00022989"/>
    </source>
</evidence>
<dbReference type="GO" id="GO:0015031">
    <property type="term" value="P:protein transport"/>
    <property type="evidence" value="ECO:0007669"/>
    <property type="project" value="UniProtKB-KW"/>
</dbReference>
<dbReference type="SMART" id="SM01323">
    <property type="entry name" value="YajC"/>
    <property type="match status" value="1"/>
</dbReference>
<evidence type="ECO:0000256" key="6">
    <source>
        <dbReference type="ARBA" id="ARBA00022927"/>
    </source>
</evidence>
<reference evidence="11 12" key="1">
    <citation type="submission" date="2017-02" db="EMBL/GenBank/DDBJ databases">
        <authorList>
            <person name="Peterson S.W."/>
        </authorList>
    </citation>
    <scope>NUCLEOTIDE SEQUENCE [LARGE SCALE GENOMIC DNA]</scope>
    <source>
        <strain evidence="11 12">ATCC BAA-1030</strain>
    </source>
</reference>
<evidence type="ECO:0000313" key="12">
    <source>
        <dbReference type="Proteomes" id="UP000190328"/>
    </source>
</evidence>
<keyword evidence="9 10" id="KW-0472">Membrane</keyword>
<organism evidence="11 12">
    <name type="scientific">Pilibacter termitis</name>
    <dbReference type="NCBI Taxonomy" id="263852"/>
    <lineage>
        <taxon>Bacteria</taxon>
        <taxon>Bacillati</taxon>
        <taxon>Bacillota</taxon>
        <taxon>Bacilli</taxon>
        <taxon>Lactobacillales</taxon>
        <taxon>Enterococcaceae</taxon>
        <taxon>Pilibacter</taxon>
    </lineage>
</organism>
<proteinExistence type="inferred from homology"/>
<evidence type="ECO:0000256" key="9">
    <source>
        <dbReference type="ARBA" id="ARBA00023136"/>
    </source>
</evidence>
<comment type="similarity">
    <text evidence="2">Belongs to the YajC family.</text>
</comment>
<dbReference type="PANTHER" id="PTHR33909">
    <property type="entry name" value="SEC TRANSLOCON ACCESSORY COMPLEX SUBUNIT YAJC"/>
    <property type="match status" value="1"/>
</dbReference>
<comment type="subcellular location">
    <subcellularLocation>
        <location evidence="1">Cell membrane</location>
        <topology evidence="1">Single-pass membrane protein</topology>
    </subcellularLocation>
</comment>
<evidence type="ECO:0000256" key="2">
    <source>
        <dbReference type="ARBA" id="ARBA00006742"/>
    </source>
</evidence>
<gene>
    <name evidence="11" type="ORF">SAMN02745116_00391</name>
</gene>
<dbReference type="OrthoDB" id="2200043at2"/>
<dbReference type="Proteomes" id="UP000190328">
    <property type="component" value="Unassembled WGS sequence"/>
</dbReference>
<dbReference type="Pfam" id="PF02699">
    <property type="entry name" value="YajC"/>
    <property type="match status" value="1"/>
</dbReference>
<dbReference type="AlphaFoldDB" id="A0A1T4KTY9"/>
<evidence type="ECO:0000256" key="4">
    <source>
        <dbReference type="ARBA" id="ARBA00022475"/>
    </source>
</evidence>
<evidence type="ECO:0000256" key="3">
    <source>
        <dbReference type="ARBA" id="ARBA00022448"/>
    </source>
</evidence>
<dbReference type="EMBL" id="FUXI01000003">
    <property type="protein sequence ID" value="SJZ45912.1"/>
    <property type="molecule type" value="Genomic_DNA"/>
</dbReference>
<keyword evidence="3" id="KW-0813">Transport</keyword>
<keyword evidence="8" id="KW-0811">Translocation</keyword>
<keyword evidence="6" id="KW-0653">Protein transport</keyword>
<dbReference type="NCBIfam" id="TIGR00739">
    <property type="entry name" value="yajC"/>
    <property type="match status" value="1"/>
</dbReference>
<feature type="transmembrane region" description="Helical" evidence="10">
    <location>
        <begin position="6"/>
        <end position="27"/>
    </location>
</feature>
<accession>A0A1T4KTY9</accession>
<dbReference type="GO" id="GO:0005886">
    <property type="term" value="C:plasma membrane"/>
    <property type="evidence" value="ECO:0007669"/>
    <property type="project" value="UniProtKB-SubCell"/>
</dbReference>
<evidence type="ECO:0000256" key="10">
    <source>
        <dbReference type="SAM" id="Phobius"/>
    </source>
</evidence>
<keyword evidence="7 10" id="KW-1133">Transmembrane helix</keyword>
<protein>
    <submittedName>
        <fullName evidence="11">Preprotein translocase subunit YajC</fullName>
    </submittedName>
</protein>
<evidence type="ECO:0000256" key="1">
    <source>
        <dbReference type="ARBA" id="ARBA00004162"/>
    </source>
</evidence>
<evidence type="ECO:0000256" key="8">
    <source>
        <dbReference type="ARBA" id="ARBA00023010"/>
    </source>
</evidence>
<dbReference type="PANTHER" id="PTHR33909:SF1">
    <property type="entry name" value="SEC TRANSLOCON ACCESSORY COMPLEX SUBUNIT YAJC"/>
    <property type="match status" value="1"/>
</dbReference>
<dbReference type="RefSeq" id="WP_159443169.1">
    <property type="nucleotide sequence ID" value="NZ_FUXI01000003.1"/>
</dbReference>
<evidence type="ECO:0000256" key="5">
    <source>
        <dbReference type="ARBA" id="ARBA00022692"/>
    </source>
</evidence>
<sequence length="93" mass="10226">MKIELILNSAIALLILVLLTITLYSLVSMKRLKARQKEIAALHKNLAIGQRIMFSGGLIGFVASIQKDFVFVDIGGGVKLEISRYAITEILPN</sequence>
<dbReference type="STRING" id="263852.SAMN02745116_00391"/>
<keyword evidence="12" id="KW-1185">Reference proteome</keyword>